<dbReference type="AlphaFoldDB" id="A0A678TH18"/>
<feature type="compositionally biased region" description="Polar residues" evidence="1">
    <location>
        <begin position="15"/>
        <end position="25"/>
    </location>
</feature>
<sequence length="128" mass="14436">MGHTITAVHAWATGSKGQTPEPNSRGTRRVRHSKRRDVFFQKALSCRRRTRRELFLSFAHLIYLLLPHSRTPMCSGSPIRLIGSVPAGSSFAGTITARIARVVPRMVHGRRILGQQLIWKHIDSDETL</sequence>
<gene>
    <name evidence="2" type="ORF">SO47N09_000008</name>
</gene>
<name>A0A678TH18_SACOF</name>
<proteinExistence type="predicted"/>
<protein>
    <submittedName>
        <fullName evidence="2">Uncharacterized protein</fullName>
    </submittedName>
</protein>
<feature type="region of interest" description="Disordered" evidence="1">
    <location>
        <begin position="1"/>
        <end position="31"/>
    </location>
</feature>
<dbReference type="EMBL" id="MH182563">
    <property type="protein sequence ID" value="AWA45048.1"/>
    <property type="molecule type" value="Genomic_DNA"/>
</dbReference>
<evidence type="ECO:0000313" key="2">
    <source>
        <dbReference type="EMBL" id="AWA45048.1"/>
    </source>
</evidence>
<organism evidence="2">
    <name type="scientific">Saccharum officinarum</name>
    <name type="common">Sugarcane</name>
    <dbReference type="NCBI Taxonomy" id="4547"/>
    <lineage>
        <taxon>Eukaryota</taxon>
        <taxon>Viridiplantae</taxon>
        <taxon>Streptophyta</taxon>
        <taxon>Embryophyta</taxon>
        <taxon>Tracheophyta</taxon>
        <taxon>Spermatophyta</taxon>
        <taxon>Magnoliopsida</taxon>
        <taxon>Liliopsida</taxon>
        <taxon>Poales</taxon>
        <taxon>Poaceae</taxon>
        <taxon>PACMAD clade</taxon>
        <taxon>Panicoideae</taxon>
        <taxon>Andropogonodae</taxon>
        <taxon>Andropogoneae</taxon>
        <taxon>Saccharinae</taxon>
        <taxon>Saccharum</taxon>
        <taxon>Saccharum officinarum species complex</taxon>
    </lineage>
</organism>
<reference evidence="2" key="1">
    <citation type="submission" date="2018-04" db="EMBL/GenBank/DDBJ databases">
        <title>Comparative Analysis of Homologous Sequences of Saccharum officinarum and Saccharum spontaneum Reveals Independent Polyploidization Events.</title>
        <authorList>
            <person name="Sharma A."/>
            <person name="Song J."/>
            <person name="Lin Q."/>
            <person name="Singh R."/>
            <person name="Ramos N."/>
            <person name="Wang K."/>
            <person name="Zhang J."/>
            <person name="Ming R."/>
            <person name="Yu Q."/>
        </authorList>
    </citation>
    <scope>NUCLEOTIDE SEQUENCE</scope>
</reference>
<evidence type="ECO:0000256" key="1">
    <source>
        <dbReference type="SAM" id="MobiDB-lite"/>
    </source>
</evidence>
<accession>A0A678TH18</accession>